<keyword evidence="1" id="KW-0812">Transmembrane</keyword>
<evidence type="ECO:0000256" key="1">
    <source>
        <dbReference type="SAM" id="Phobius"/>
    </source>
</evidence>
<accession>C5S3Z8</accession>
<gene>
    <name evidence="2" type="ORF">AM305_02025</name>
</gene>
<evidence type="ECO:0000313" key="3">
    <source>
        <dbReference type="Proteomes" id="UP000005532"/>
    </source>
</evidence>
<dbReference type="EMBL" id="ACQL01000118">
    <property type="protein sequence ID" value="EER46362.1"/>
    <property type="molecule type" value="Genomic_DNA"/>
</dbReference>
<comment type="caution">
    <text evidence="2">The sequence shown here is derived from an EMBL/GenBank/DDBJ whole genome shotgun (WGS) entry which is preliminary data.</text>
</comment>
<dbReference type="Proteomes" id="UP000005532">
    <property type="component" value="Unassembled WGS sequence"/>
</dbReference>
<dbReference type="RefSeq" id="WP_005825307.1">
    <property type="nucleotide sequence ID" value="NZ_ACQL01000118.1"/>
</dbReference>
<name>C5S3Z8_9PAST</name>
<evidence type="ECO:0000313" key="2">
    <source>
        <dbReference type="EMBL" id="EER46362.1"/>
    </source>
</evidence>
<sequence>MSNLNELIQKLKFSQPFNIAKANQDVWITQTRQTNSGKELEAVVTEPLSIIFLPIALVGQIPLLLLSVGN</sequence>
<protein>
    <submittedName>
        <fullName evidence="2">Uncharacterized protein</fullName>
    </submittedName>
</protein>
<keyword evidence="1" id="KW-1133">Transmembrane helix</keyword>
<dbReference type="AlphaFoldDB" id="C5S3Z8"/>
<keyword evidence="1" id="KW-0472">Membrane</keyword>
<reference evidence="2 3" key="1">
    <citation type="journal article" date="2010" name="Vet. Microbiol.">
        <title>Production of haemolysins by strains of the Actinobacillus minor/porcitonsillarum complex.</title>
        <authorList>
            <person name="Arya G."/>
            <person name="Niven D.F."/>
        </authorList>
    </citation>
    <scope>NUCLEOTIDE SEQUENCE [LARGE SCALE GENOMIC DNA]</scope>
    <source>
        <strain evidence="2 3">NM305</strain>
    </source>
</reference>
<organism evidence="2 3">
    <name type="scientific">Actinobacillus minor NM305</name>
    <dbReference type="NCBI Taxonomy" id="637911"/>
    <lineage>
        <taxon>Bacteria</taxon>
        <taxon>Pseudomonadati</taxon>
        <taxon>Pseudomonadota</taxon>
        <taxon>Gammaproteobacteria</taxon>
        <taxon>Pasteurellales</taxon>
        <taxon>Pasteurellaceae</taxon>
        <taxon>Actinobacillus</taxon>
    </lineage>
</organism>
<feature type="transmembrane region" description="Helical" evidence="1">
    <location>
        <begin position="48"/>
        <end position="68"/>
    </location>
</feature>
<proteinExistence type="predicted"/>